<gene>
    <name evidence="2" type="ORF">ISN44_As01g066110</name>
</gene>
<name>A0A8T2HN30_ARASU</name>
<evidence type="ECO:0000256" key="1">
    <source>
        <dbReference type="SAM" id="Phobius"/>
    </source>
</evidence>
<proteinExistence type="predicted"/>
<organism evidence="2 3">
    <name type="scientific">Arabidopsis suecica</name>
    <name type="common">Swedish thale-cress</name>
    <name type="synonym">Cardaminopsis suecica</name>
    <dbReference type="NCBI Taxonomy" id="45249"/>
    <lineage>
        <taxon>Eukaryota</taxon>
        <taxon>Viridiplantae</taxon>
        <taxon>Streptophyta</taxon>
        <taxon>Embryophyta</taxon>
        <taxon>Tracheophyta</taxon>
        <taxon>Spermatophyta</taxon>
        <taxon>Magnoliopsida</taxon>
        <taxon>eudicotyledons</taxon>
        <taxon>Gunneridae</taxon>
        <taxon>Pentapetalae</taxon>
        <taxon>rosids</taxon>
        <taxon>malvids</taxon>
        <taxon>Brassicales</taxon>
        <taxon>Brassicaceae</taxon>
        <taxon>Camelineae</taxon>
        <taxon>Arabidopsis</taxon>
    </lineage>
</organism>
<evidence type="ECO:0000313" key="3">
    <source>
        <dbReference type="Proteomes" id="UP000694251"/>
    </source>
</evidence>
<dbReference type="Proteomes" id="UP000694251">
    <property type="component" value="Chromosome 1"/>
</dbReference>
<evidence type="ECO:0000313" key="2">
    <source>
        <dbReference type="EMBL" id="KAG7659774.1"/>
    </source>
</evidence>
<dbReference type="AlphaFoldDB" id="A0A8T2HN30"/>
<reference evidence="2 3" key="1">
    <citation type="submission" date="2020-12" db="EMBL/GenBank/DDBJ databases">
        <title>Concerted genomic and epigenomic changes stabilize Arabidopsis allopolyploids.</title>
        <authorList>
            <person name="Chen Z."/>
        </authorList>
    </citation>
    <scope>NUCLEOTIDE SEQUENCE [LARGE SCALE GENOMIC DNA]</scope>
    <source>
        <strain evidence="2">As9502</strain>
        <tissue evidence="2">Leaf</tissue>
    </source>
</reference>
<feature type="transmembrane region" description="Helical" evidence="1">
    <location>
        <begin position="193"/>
        <end position="213"/>
    </location>
</feature>
<accession>A0A8T2HN30</accession>
<comment type="caution">
    <text evidence="2">The sequence shown here is derived from an EMBL/GenBank/DDBJ whole genome shotgun (WGS) entry which is preliminary data.</text>
</comment>
<dbReference type="OrthoDB" id="3360032at2759"/>
<sequence length="238" mass="27164">MWSCTVEPKSIVLVGIYDFRVSDYKIGIRKESSFPLHRTLCYLLLCLVVLVNGLPCLCHDNMFDVKALYVGKELWRETLPLQTGSRVYKLQGLKSNSWYEVKISYPASIPARFSLQLLKNHEMELKLNQMRRLLNTEKLIFKAESLKEVNNKAGLNVLVTLEPEGIVAIPNSRERYFIIYNIVCEEQLMGIPYSSWSVVLLVALCLVVSFIVPRSLPSSLLTKDQGLRSSHRSHGKDS</sequence>
<protein>
    <submittedName>
        <fullName evidence="2">Uncharacterized protein</fullName>
    </submittedName>
</protein>
<keyword evidence="3" id="KW-1185">Reference proteome</keyword>
<keyword evidence="1" id="KW-0812">Transmembrane</keyword>
<dbReference type="EMBL" id="JAEFBJ010000001">
    <property type="protein sequence ID" value="KAG7659774.1"/>
    <property type="molecule type" value="Genomic_DNA"/>
</dbReference>
<keyword evidence="1" id="KW-0472">Membrane</keyword>
<dbReference type="PANTHER" id="PTHR35465:SF1">
    <property type="entry name" value="PHOSPHATIDYLINOSITOL-GLYCAN BIOSYNTHESIS CLASS X PROTEIN"/>
    <property type="match status" value="1"/>
</dbReference>
<feature type="transmembrane region" description="Helical" evidence="1">
    <location>
        <begin position="39"/>
        <end position="55"/>
    </location>
</feature>
<keyword evidence="1" id="KW-1133">Transmembrane helix</keyword>
<dbReference type="PANTHER" id="PTHR35465">
    <property type="entry name" value="CAVEOLIN-1 PROTEIN"/>
    <property type="match status" value="1"/>
</dbReference>